<keyword evidence="3" id="KW-1185">Reference proteome</keyword>
<gene>
    <name evidence="2" type="ORF">BDU57DRAFT_158334</name>
</gene>
<dbReference type="Proteomes" id="UP000800096">
    <property type="component" value="Unassembled WGS sequence"/>
</dbReference>
<organism evidence="2 3">
    <name type="scientific">Ampelomyces quisqualis</name>
    <name type="common">Powdery mildew agent</name>
    <dbReference type="NCBI Taxonomy" id="50730"/>
    <lineage>
        <taxon>Eukaryota</taxon>
        <taxon>Fungi</taxon>
        <taxon>Dikarya</taxon>
        <taxon>Ascomycota</taxon>
        <taxon>Pezizomycotina</taxon>
        <taxon>Dothideomycetes</taxon>
        <taxon>Pleosporomycetidae</taxon>
        <taxon>Pleosporales</taxon>
        <taxon>Pleosporineae</taxon>
        <taxon>Phaeosphaeriaceae</taxon>
        <taxon>Ampelomyces</taxon>
    </lineage>
</organism>
<name>A0A6A5QQT8_AMPQU</name>
<dbReference type="EMBL" id="ML979134">
    <property type="protein sequence ID" value="KAF1917228.1"/>
    <property type="molecule type" value="Genomic_DNA"/>
</dbReference>
<dbReference type="OrthoDB" id="5326588at2759"/>
<accession>A0A6A5QQT8</accession>
<evidence type="ECO:0000313" key="3">
    <source>
        <dbReference type="Proteomes" id="UP000800096"/>
    </source>
</evidence>
<evidence type="ECO:0000313" key="2">
    <source>
        <dbReference type="EMBL" id="KAF1917228.1"/>
    </source>
</evidence>
<evidence type="ECO:0000256" key="1">
    <source>
        <dbReference type="SAM" id="MobiDB-lite"/>
    </source>
</evidence>
<proteinExistence type="predicted"/>
<reference evidence="2" key="1">
    <citation type="journal article" date="2020" name="Stud. Mycol.">
        <title>101 Dothideomycetes genomes: a test case for predicting lifestyles and emergence of pathogens.</title>
        <authorList>
            <person name="Haridas S."/>
            <person name="Albert R."/>
            <person name="Binder M."/>
            <person name="Bloem J."/>
            <person name="Labutti K."/>
            <person name="Salamov A."/>
            <person name="Andreopoulos B."/>
            <person name="Baker S."/>
            <person name="Barry K."/>
            <person name="Bills G."/>
            <person name="Bluhm B."/>
            <person name="Cannon C."/>
            <person name="Castanera R."/>
            <person name="Culley D."/>
            <person name="Daum C."/>
            <person name="Ezra D."/>
            <person name="Gonzalez J."/>
            <person name="Henrissat B."/>
            <person name="Kuo A."/>
            <person name="Liang C."/>
            <person name="Lipzen A."/>
            <person name="Lutzoni F."/>
            <person name="Magnuson J."/>
            <person name="Mondo S."/>
            <person name="Nolan M."/>
            <person name="Ohm R."/>
            <person name="Pangilinan J."/>
            <person name="Park H.-J."/>
            <person name="Ramirez L."/>
            <person name="Alfaro M."/>
            <person name="Sun H."/>
            <person name="Tritt A."/>
            <person name="Yoshinaga Y."/>
            <person name="Zwiers L.-H."/>
            <person name="Turgeon B."/>
            <person name="Goodwin S."/>
            <person name="Spatafora J."/>
            <person name="Crous P."/>
            <person name="Grigoriev I."/>
        </authorList>
    </citation>
    <scope>NUCLEOTIDE SEQUENCE</scope>
    <source>
        <strain evidence="2">HMLAC05119</strain>
    </source>
</reference>
<feature type="region of interest" description="Disordered" evidence="1">
    <location>
        <begin position="260"/>
        <end position="295"/>
    </location>
</feature>
<feature type="compositionally biased region" description="Acidic residues" evidence="1">
    <location>
        <begin position="260"/>
        <end position="269"/>
    </location>
</feature>
<sequence length="1398" mass="161628">MAPVCCARLLSDLSGQTSCDKEATSLDGRLCSFHSRQCQALYRGYKKRNAELDAISEKPPHFLASKKVSIAAHDFTDVDNEASLREIHDYIFRRYNLLDRVIRARKLHHSHFFAIDNDYGHARFLDILQNDRYVMVKALERLGKRAAALMHEQKQWYSWVKKVQEEEENQGESESKKVKLESLLFKRHQKELARHHRDMKSKESKKQQEEFLDKVYTERLSEMSEEEQDDWDPIKDVYGYEKDNYIDLIKFFLMLEEGGQSEEADDTPETIEGVNTPGSTPAGKVLSKNAKKRAKKANAEVKKMENPNAQTTEGRGSNVIEMETKQQMRERLANSVEFERPTGWYVAGNGPLGVHATTPAVPKDEIESLLSEVAEIKNLIFCRLLLSQASLLPAALESDSIEDFFQRSEVTREHLRDICLKLERPKLQDVRDACADFIRERDGVDEESVDTADDDDEEEEKGLVPQEHRIIRKFRDELPNKYQTKREKAAKNANKQPRKLYNTDGDGVLDFGKTTDESQYSRKRMQIKVCGRNMYNYPSEKALNRGGWYHFSIIAKDSHLFDAVELCRNWNEFFELNILCMYHFFPAPKWTRFIGDLPRQQLLQLGFIPYFNGDKAEKVTHYFQTGSRGMARRSHAIVEMRNFICGHIKRDDAVSRRFIQYLANETWELRALVRDRKTGKILIQPPKEELWLLREKSGWGRAARNDFDVIGEVGPTFFEQMDTVRKWRLGFAEYYDVYVWDASPGRSYLLLQRKLEETLARALRVHDLKDMFSATSHILRTITRDAETERVRSIKPGEQVVSMWDSLDKTAKAYNWCPSNGRDMDEGFIASYAYTEADELEDAILFPKEASGEMADNLFHNDPSALDIFENGGSLDVRKFAADLDTDEEMTGSDEDGDDFDAEVYSDMDKEDLAALDDDDGDSKWGTDDDVSDISKGFVTAEEQDAMDQTVEALAAQMKNSMNVSLAKKSSMREPDYFLPIIRSPTSARGIHDMMLKDHEGLMHAMRNALRCLKEYDNSKMAVEADFYRHIDRQKSKVFKNSWHQADPEPGALKRYAEAELIVSIMDAIVMASLDAGPFELCKFMQMADLFREERRIVDDAFKAYAVIALFFEGDKFCADKVGNLFKDSLLLNQEERAKKIPDRRTHRSNKTMPSEFWKDWDRLLKENKRDSKDAVEDIYPVEWRKAIRPVVIRLFRAGIICPSYGGSASGICTAKAEPDRPMDLYIDFRVGIPLNNVVSHLADPTPLDGDFIIKKVKTFQQCNASAKFAVLRLWSAPHFYPLMLGYDKRAMCAFLDDRGRCWEFKFVPKDMPYSEWSIHQQLSLRLEPWRHVFGQQVMVAKDVVVVMGRDEKNLRQLAEGVTWAVQTKPWRLEVDFWRSFVNVDVKFLEALDRRWLD</sequence>
<protein>
    <submittedName>
        <fullName evidence="2">Uncharacterized protein</fullName>
    </submittedName>
</protein>